<evidence type="ECO:0000313" key="3">
    <source>
        <dbReference type="Proteomes" id="UP001189429"/>
    </source>
</evidence>
<evidence type="ECO:0000313" key="2">
    <source>
        <dbReference type="EMBL" id="CAK0888171.1"/>
    </source>
</evidence>
<dbReference type="Proteomes" id="UP001189429">
    <property type="component" value="Unassembled WGS sequence"/>
</dbReference>
<gene>
    <name evidence="2" type="ORF">PCOR1329_LOCUS69011</name>
</gene>
<feature type="compositionally biased region" description="Low complexity" evidence="1">
    <location>
        <begin position="257"/>
        <end position="288"/>
    </location>
</feature>
<keyword evidence="3" id="KW-1185">Reference proteome</keyword>
<sequence length="774" mass="80132">MGRVEGEAGEFLAYTACFMYARTPKMCWRGLRDARAGAAASRARKGSRAQVRNRWAETLGLAADGDLAESAVASASAVQDAEGERPAKRQRTATAAAGGGTGASNADGVLILPPAESVAATYGFASAEEARARGASARLARAQTSETTVATAGQAYTTTSAVLTTACEPAWCPFILCVGSAISECRCSCATATSVTTTSSATTQTSSSCEPSWCAFANCQLAAAVEECLCSCTTATATSTSTMVTSTTWTTSVSGTTTQSATLTGTSSTLTSSTHSSTLSSTTSTTSTPRYVDGPNVGNNVWDTLCQGPPTTLDGAALACNALAACSVVAGFGCLGGALYKACAVPLEALLSASTGSEACTQVRYTAGAFTGTITETQVSTSTMQPVVYSAGPRVGNNVVVSVCQSLELSREAAETACSELPGCEVIVSFQCAGVYWYVCDGSLDEVQAQSAGTEACTYVAGYTSTTVSTPTSTSSRTSASTSTATSTVPLQDLEGLFTESHQRKADRTRIMSDSPDQAMLYCSGRAQHRSLVQGVMGSKRSRSADGKLKSCSCGVACHNPARRVASDWSNSEVGDLIGVSVRILIVFAMSEAKYWYAESRVANGWGFSKTGTIWGFPQRSWNSTGLRGLMGYSSRTVAPERQSAFALDWSAALAICCWGVSAEFWPLMFRTWSIASPARFMPWLRLSASSWSSCMASASTFSLAASSGLTSPDGVAVASDGALGSSSAAIGTAAPTSAPVWDSAATWDAVWACWELAWVAWAACHSSRSFADN</sequence>
<reference evidence="2" key="1">
    <citation type="submission" date="2023-10" db="EMBL/GenBank/DDBJ databases">
        <authorList>
            <person name="Chen Y."/>
            <person name="Shah S."/>
            <person name="Dougan E. K."/>
            <person name="Thang M."/>
            <person name="Chan C."/>
        </authorList>
    </citation>
    <scope>NUCLEOTIDE SEQUENCE [LARGE SCALE GENOMIC DNA]</scope>
</reference>
<evidence type="ECO:0000256" key="1">
    <source>
        <dbReference type="SAM" id="MobiDB-lite"/>
    </source>
</evidence>
<feature type="region of interest" description="Disordered" evidence="1">
    <location>
        <begin position="257"/>
        <end position="292"/>
    </location>
</feature>
<accession>A0ABN9WNI9</accession>
<feature type="region of interest" description="Disordered" evidence="1">
    <location>
        <begin position="75"/>
        <end position="100"/>
    </location>
</feature>
<feature type="region of interest" description="Disordered" evidence="1">
    <location>
        <begin position="466"/>
        <end position="487"/>
    </location>
</feature>
<name>A0ABN9WNI9_9DINO</name>
<protein>
    <submittedName>
        <fullName evidence="2">Uncharacterized protein</fullName>
    </submittedName>
</protein>
<proteinExistence type="predicted"/>
<organism evidence="2 3">
    <name type="scientific">Prorocentrum cordatum</name>
    <dbReference type="NCBI Taxonomy" id="2364126"/>
    <lineage>
        <taxon>Eukaryota</taxon>
        <taxon>Sar</taxon>
        <taxon>Alveolata</taxon>
        <taxon>Dinophyceae</taxon>
        <taxon>Prorocentrales</taxon>
        <taxon>Prorocentraceae</taxon>
        <taxon>Prorocentrum</taxon>
    </lineage>
</organism>
<dbReference type="EMBL" id="CAUYUJ010019037">
    <property type="protein sequence ID" value="CAK0888171.1"/>
    <property type="molecule type" value="Genomic_DNA"/>
</dbReference>
<comment type="caution">
    <text evidence="2">The sequence shown here is derived from an EMBL/GenBank/DDBJ whole genome shotgun (WGS) entry which is preliminary data.</text>
</comment>